<name>A0A0E9TA69_ANGAN</name>
<accession>A0A0E9TA69</accession>
<protein>
    <submittedName>
        <fullName evidence="1">Uncharacterized protein</fullName>
    </submittedName>
</protein>
<sequence>MKRQFLICILT</sequence>
<dbReference type="EMBL" id="GBXM01058275">
    <property type="protein sequence ID" value="JAH50302.1"/>
    <property type="molecule type" value="Transcribed_RNA"/>
</dbReference>
<reference evidence="1" key="2">
    <citation type="journal article" date="2015" name="Fish Shellfish Immunol.">
        <title>Early steps in the European eel (Anguilla anguilla)-Vibrio vulnificus interaction in the gills: Role of the RtxA13 toxin.</title>
        <authorList>
            <person name="Callol A."/>
            <person name="Pajuelo D."/>
            <person name="Ebbesson L."/>
            <person name="Teles M."/>
            <person name="MacKenzie S."/>
            <person name="Amaro C."/>
        </authorList>
    </citation>
    <scope>NUCLEOTIDE SEQUENCE</scope>
</reference>
<proteinExistence type="predicted"/>
<reference evidence="1" key="1">
    <citation type="submission" date="2014-11" db="EMBL/GenBank/DDBJ databases">
        <authorList>
            <person name="Amaro Gonzalez C."/>
        </authorList>
    </citation>
    <scope>NUCLEOTIDE SEQUENCE</scope>
</reference>
<evidence type="ECO:0000313" key="1">
    <source>
        <dbReference type="EMBL" id="JAH50302.1"/>
    </source>
</evidence>
<organism evidence="1">
    <name type="scientific">Anguilla anguilla</name>
    <name type="common">European freshwater eel</name>
    <name type="synonym">Muraena anguilla</name>
    <dbReference type="NCBI Taxonomy" id="7936"/>
    <lineage>
        <taxon>Eukaryota</taxon>
        <taxon>Metazoa</taxon>
        <taxon>Chordata</taxon>
        <taxon>Craniata</taxon>
        <taxon>Vertebrata</taxon>
        <taxon>Euteleostomi</taxon>
        <taxon>Actinopterygii</taxon>
        <taxon>Neopterygii</taxon>
        <taxon>Teleostei</taxon>
        <taxon>Anguilliformes</taxon>
        <taxon>Anguillidae</taxon>
        <taxon>Anguilla</taxon>
    </lineage>
</organism>